<accession>A0ABV9VKF6</accession>
<feature type="region of interest" description="Disordered" evidence="1">
    <location>
        <begin position="1"/>
        <end position="45"/>
    </location>
</feature>
<organism evidence="2 3">
    <name type="scientific">Streptomyces atroolivaceus</name>
    <dbReference type="NCBI Taxonomy" id="66869"/>
    <lineage>
        <taxon>Bacteria</taxon>
        <taxon>Bacillati</taxon>
        <taxon>Actinomycetota</taxon>
        <taxon>Actinomycetes</taxon>
        <taxon>Kitasatosporales</taxon>
        <taxon>Streptomycetaceae</taxon>
        <taxon>Streptomyces</taxon>
    </lineage>
</organism>
<protein>
    <submittedName>
        <fullName evidence="2">Uncharacterized protein</fullName>
    </submittedName>
</protein>
<name>A0ABV9VKF6_STRAZ</name>
<sequence length="45" mass="4918">MSSRSTVPLSDSRLRRISTTRALSSRKRPRPSIAGRRTSGSGSDE</sequence>
<evidence type="ECO:0000313" key="3">
    <source>
        <dbReference type="Proteomes" id="UP001595908"/>
    </source>
</evidence>
<evidence type="ECO:0000313" key="2">
    <source>
        <dbReference type="EMBL" id="MFC4983570.1"/>
    </source>
</evidence>
<proteinExistence type="predicted"/>
<gene>
    <name evidence="2" type="ORF">ACFPL4_35450</name>
</gene>
<dbReference type="RefSeq" id="WP_244300447.1">
    <property type="nucleotide sequence ID" value="NZ_JBHSJE010000019.1"/>
</dbReference>
<dbReference type="EMBL" id="JBHSJE010000019">
    <property type="protein sequence ID" value="MFC4983570.1"/>
    <property type="molecule type" value="Genomic_DNA"/>
</dbReference>
<reference evidence="3" key="1">
    <citation type="journal article" date="2019" name="Int. J. Syst. Evol. Microbiol.">
        <title>The Global Catalogue of Microorganisms (GCM) 10K type strain sequencing project: providing services to taxonomists for standard genome sequencing and annotation.</title>
        <authorList>
            <consortium name="The Broad Institute Genomics Platform"/>
            <consortium name="The Broad Institute Genome Sequencing Center for Infectious Disease"/>
            <person name="Wu L."/>
            <person name="Ma J."/>
        </authorList>
    </citation>
    <scope>NUCLEOTIDE SEQUENCE [LARGE SCALE GENOMIC DNA]</scope>
    <source>
        <strain evidence="3">ICMP 257</strain>
    </source>
</reference>
<keyword evidence="3" id="KW-1185">Reference proteome</keyword>
<dbReference type="GeneID" id="96256880"/>
<evidence type="ECO:0000256" key="1">
    <source>
        <dbReference type="SAM" id="MobiDB-lite"/>
    </source>
</evidence>
<dbReference type="Proteomes" id="UP001595908">
    <property type="component" value="Unassembled WGS sequence"/>
</dbReference>
<comment type="caution">
    <text evidence="2">The sequence shown here is derived from an EMBL/GenBank/DDBJ whole genome shotgun (WGS) entry which is preliminary data.</text>
</comment>